<keyword evidence="4" id="KW-0945">Host-virus interaction</keyword>
<dbReference type="Gene3D" id="2.60.120.20">
    <property type="match status" value="1"/>
</dbReference>
<accession>A0A0G2Y753</accession>
<feature type="non-terminal residue" evidence="8">
    <location>
        <position position="96"/>
    </location>
</feature>
<keyword evidence="6" id="KW-0946">Virion</keyword>
<name>A0A0G2Y753_9PICO</name>
<dbReference type="EMBL" id="KR072977">
    <property type="protein sequence ID" value="AKI82124.1"/>
    <property type="molecule type" value="Genomic_RNA"/>
</dbReference>
<keyword evidence="7" id="KW-1160">Virus entry into host cell</keyword>
<evidence type="ECO:0000256" key="6">
    <source>
        <dbReference type="ARBA" id="ARBA00022844"/>
    </source>
</evidence>
<dbReference type="InterPro" id="IPR029053">
    <property type="entry name" value="Viral_coat"/>
</dbReference>
<feature type="non-terminal residue" evidence="8">
    <location>
        <position position="1"/>
    </location>
</feature>
<dbReference type="GO" id="GO:0043657">
    <property type="term" value="C:host cell"/>
    <property type="evidence" value="ECO:0007669"/>
    <property type="project" value="UniProtKB-SubCell"/>
</dbReference>
<evidence type="ECO:0000256" key="4">
    <source>
        <dbReference type="ARBA" id="ARBA00022581"/>
    </source>
</evidence>
<evidence type="ECO:0000256" key="1">
    <source>
        <dbReference type="ARBA" id="ARBA00004328"/>
    </source>
</evidence>
<evidence type="ECO:0000313" key="8">
    <source>
        <dbReference type="EMBL" id="AKI82124.1"/>
    </source>
</evidence>
<keyword evidence="5" id="KW-1161">Viral attachment to host cell</keyword>
<dbReference type="GO" id="GO:0044423">
    <property type="term" value="C:virion component"/>
    <property type="evidence" value="ECO:0007669"/>
    <property type="project" value="UniProtKB-KW"/>
</dbReference>
<organism evidence="8">
    <name type="scientific">Sakobuvirus fur seal/ATROP14/BR/2012</name>
    <dbReference type="NCBI Taxonomy" id="1659785"/>
    <lineage>
        <taxon>Viruses</taxon>
        <taxon>Riboviria</taxon>
        <taxon>Orthornavirae</taxon>
        <taxon>Pisuviricota</taxon>
        <taxon>Pisoniviricetes</taxon>
        <taxon>Picornavirales</taxon>
        <taxon>Picornaviridae</taxon>
        <taxon>Kodimesavirinae</taxon>
        <taxon>Sakobuvirus</taxon>
    </lineage>
</organism>
<dbReference type="SUPFAM" id="SSF88633">
    <property type="entry name" value="Positive stranded ssRNA viruses"/>
    <property type="match status" value="1"/>
</dbReference>
<protein>
    <recommendedName>
        <fullName evidence="3">Genome polyprotein</fullName>
    </recommendedName>
</protein>
<dbReference type="GO" id="GO:0046718">
    <property type="term" value="P:symbiont entry into host cell"/>
    <property type="evidence" value="ECO:0007669"/>
    <property type="project" value="UniProtKB-KW"/>
</dbReference>
<sequence length="96" mass="10035">TSTATTAGYHNPWSICVEVLSELQVPPGSASASVQVSLFVSPVNPSFHGLRTIQKQHWKSREVPGSGAFGSAVAGQEIPLVGVVPQVPPVDYLPGE</sequence>
<evidence type="ECO:0000256" key="3">
    <source>
        <dbReference type="ARBA" id="ARBA00020107"/>
    </source>
</evidence>
<reference evidence="8" key="1">
    <citation type="journal article" date="2016" name="PLoS ONE">
        <title>Metagenomic Survey of Viral Diversity Obtained from Feces of Subantarctic and South American Fur Seals.</title>
        <authorList>
            <person name="Kluge M."/>
            <person name="Campos F.S."/>
            <person name="Tavares M."/>
            <person name="de Amorim D.B."/>
            <person name="Valdez F.P."/>
            <person name="Giongo A."/>
            <person name="Roehe P.M."/>
            <person name="Franco A.C."/>
        </authorList>
    </citation>
    <scope>NUCLEOTIDE SEQUENCE</scope>
    <source>
        <strain evidence="8">Fur seal/ATROP14/BR/2012</strain>
    </source>
</reference>
<evidence type="ECO:0000256" key="5">
    <source>
        <dbReference type="ARBA" id="ARBA00022804"/>
    </source>
</evidence>
<proteinExistence type="predicted"/>
<comment type="subcellular location">
    <subcellularLocation>
        <location evidence="2">Host cell</location>
    </subcellularLocation>
    <subcellularLocation>
        <location evidence="1">Virion</location>
    </subcellularLocation>
</comment>
<evidence type="ECO:0000256" key="7">
    <source>
        <dbReference type="ARBA" id="ARBA00023296"/>
    </source>
</evidence>
<dbReference type="GO" id="GO:0019062">
    <property type="term" value="P:virion attachment to host cell"/>
    <property type="evidence" value="ECO:0007669"/>
    <property type="project" value="UniProtKB-KW"/>
</dbReference>
<evidence type="ECO:0000256" key="2">
    <source>
        <dbReference type="ARBA" id="ARBA00004340"/>
    </source>
</evidence>